<dbReference type="PANTHER" id="PTHR42928">
    <property type="entry name" value="TRICARBOXYLATE-BINDING PROTEIN"/>
    <property type="match status" value="1"/>
</dbReference>
<organism evidence="1">
    <name type="scientific">uncultured Caudovirales phage</name>
    <dbReference type="NCBI Taxonomy" id="2100421"/>
    <lineage>
        <taxon>Viruses</taxon>
        <taxon>Duplodnaviria</taxon>
        <taxon>Heunggongvirae</taxon>
        <taxon>Uroviricota</taxon>
        <taxon>Caudoviricetes</taxon>
        <taxon>Peduoviridae</taxon>
        <taxon>Maltschvirus</taxon>
        <taxon>Maltschvirus maltsch</taxon>
    </lineage>
</organism>
<protein>
    <submittedName>
        <fullName evidence="1">PBP2_Bug_TTT domain containing protein</fullName>
    </submittedName>
</protein>
<reference evidence="1" key="1">
    <citation type="submission" date="2020-05" db="EMBL/GenBank/DDBJ databases">
        <authorList>
            <person name="Chiriac C."/>
            <person name="Salcher M."/>
            <person name="Ghai R."/>
            <person name="Kavagutti S V."/>
        </authorList>
    </citation>
    <scope>NUCLEOTIDE SEQUENCE</scope>
</reference>
<dbReference type="PANTHER" id="PTHR42928:SF5">
    <property type="entry name" value="BLR1237 PROTEIN"/>
    <property type="match status" value="1"/>
</dbReference>
<dbReference type="Gene3D" id="3.40.190.150">
    <property type="entry name" value="Bordetella uptake gene, domain 1"/>
    <property type="match status" value="1"/>
</dbReference>
<dbReference type="InterPro" id="IPR005064">
    <property type="entry name" value="BUG"/>
</dbReference>
<dbReference type="CDD" id="cd07012">
    <property type="entry name" value="PBP2_Bug_TTT"/>
    <property type="match status" value="1"/>
</dbReference>
<dbReference type="EMBL" id="LR798294">
    <property type="protein sequence ID" value="CAB5222028.1"/>
    <property type="molecule type" value="Genomic_DNA"/>
</dbReference>
<gene>
    <name evidence="1" type="ORF">UFOVP242_242</name>
</gene>
<name>A0A6J7WYT8_9CAUD</name>
<dbReference type="Gene3D" id="3.40.190.10">
    <property type="entry name" value="Periplasmic binding protein-like II"/>
    <property type="match status" value="1"/>
</dbReference>
<accession>A0A6J7WYT8</accession>
<proteinExistence type="predicted"/>
<dbReference type="InterPro" id="IPR042100">
    <property type="entry name" value="Bug_dom1"/>
</dbReference>
<dbReference type="SUPFAM" id="SSF53850">
    <property type="entry name" value="Periplasmic binding protein-like II"/>
    <property type="match status" value="1"/>
</dbReference>
<dbReference type="Pfam" id="PF03401">
    <property type="entry name" value="TctC"/>
    <property type="match status" value="1"/>
</dbReference>
<sequence length="323" mass="34927">MKKITALLTLAISTTAFAWQPTKPIDVTISFPAGSGNDLIFRPLASIVEKNTGVNFNIKNKPGAGGAIGNQEFVGLPNDGHFIDVASIGGIAAMDYTYPSFAKKPPYNVDSFSYAILLGYSPIAVIAKADDPVNTPKDLVQTLTTDPTASIAENGGSGKLVLETLLMKISAREKNPKLVVAEHKGPVQTITDVAGGHVRFGIAPLAVAAVHHNAGKLKVVAISSKNKVASLPDIQPISTVVKDFDIVVPWGIVLPKDAPQEALNWYSEKFKQAIKEPGVQANFAKSYIFMREDLQSPKAFKDYVYYEYKEHKRVVDFINSKTN</sequence>
<evidence type="ECO:0000313" key="1">
    <source>
        <dbReference type="EMBL" id="CAB5222028.1"/>
    </source>
</evidence>